<feature type="region of interest" description="Disordered" evidence="1">
    <location>
        <begin position="1"/>
        <end position="45"/>
    </location>
</feature>
<sequence length="202" mass="22693">MQPLQRSAVRSAQRLRPHVQKVQRRYAGDSQGAHEKFEPHGGHNAHPVNESFGSGFFIALAAIPASFALYSYTRPTANDKPFITRYIAETYQSHAKKWERMNDFHTQAVEQAGADRALFLGEAGQQAKWVDFRFPEQLNIGSPYNVPAGQGSVNIDKAIAKYEKEAFEANERRLRQLRENKVPIEQPFEPLIKSPPAPPPGA</sequence>
<evidence type="ECO:0000313" key="2">
    <source>
        <dbReference type="EMBL" id="KAH9828031.1"/>
    </source>
</evidence>
<comment type="caution">
    <text evidence="2">The sequence shown here is derived from an EMBL/GenBank/DDBJ whole genome shotgun (WGS) entry which is preliminary data.</text>
</comment>
<accession>A0A9W7SSN1</accession>
<keyword evidence="3" id="KW-1185">Reference proteome</keyword>
<protein>
    <submittedName>
        <fullName evidence="2">NADH-ubiquinone oxidoreductase</fullName>
    </submittedName>
</protein>
<dbReference type="EMBL" id="RIBY02001834">
    <property type="protein sequence ID" value="KAH9828031.1"/>
    <property type="molecule type" value="Genomic_DNA"/>
</dbReference>
<dbReference type="AlphaFoldDB" id="A0A9W7SSN1"/>
<name>A0A9W7SSN1_9PEZI</name>
<feature type="compositionally biased region" description="Basic residues" evidence="1">
    <location>
        <begin position="13"/>
        <end position="24"/>
    </location>
</feature>
<evidence type="ECO:0000313" key="3">
    <source>
        <dbReference type="Proteomes" id="UP001138500"/>
    </source>
</evidence>
<proteinExistence type="predicted"/>
<dbReference type="OrthoDB" id="2120038at2759"/>
<gene>
    <name evidence="2" type="ORF">Tdes44962_MAKER02581</name>
</gene>
<dbReference type="GO" id="GO:0005739">
    <property type="term" value="C:mitochondrion"/>
    <property type="evidence" value="ECO:0007669"/>
    <property type="project" value="InterPro"/>
</dbReference>
<reference evidence="2 3" key="1">
    <citation type="journal article" date="2018" name="IMA Fungus">
        <title>IMA Genome-F 10: Nine draft genome sequences of Claviceps purpurea s.lat., including C. arundinis, C. humidiphila, and C. cf. spartinae, pseudomolecules for the pitch canker pathogen Fusarium circinatum, draft genome of Davidsoniella eucalypti, Grosmannia galeiformis, Quambalaria eucalypti, and Teratosphaeria destructans.</title>
        <authorList>
            <person name="Wingfield B.D."/>
            <person name="Liu M."/>
            <person name="Nguyen H.D."/>
            <person name="Lane F.A."/>
            <person name="Morgan S.W."/>
            <person name="De Vos L."/>
            <person name="Wilken P.M."/>
            <person name="Duong T.A."/>
            <person name="Aylward J."/>
            <person name="Coetzee M.P."/>
            <person name="Dadej K."/>
            <person name="De Beer Z.W."/>
            <person name="Findlay W."/>
            <person name="Havenga M."/>
            <person name="Kolarik M."/>
            <person name="Menzies J.G."/>
            <person name="Naidoo K."/>
            <person name="Pochopski O."/>
            <person name="Shoukouhi P."/>
            <person name="Santana Q.C."/>
            <person name="Seifert K.A."/>
            <person name="Soal N."/>
            <person name="Steenkamp E.T."/>
            <person name="Tatham C.T."/>
            <person name="van der Nest M.A."/>
            <person name="Wingfield M.J."/>
        </authorList>
    </citation>
    <scope>NUCLEOTIDE SEQUENCE [LARGE SCALE GENOMIC DNA]</scope>
    <source>
        <strain evidence="2">CMW44962</strain>
    </source>
</reference>
<dbReference type="Proteomes" id="UP001138500">
    <property type="component" value="Unassembled WGS sequence"/>
</dbReference>
<reference evidence="2 3" key="2">
    <citation type="journal article" date="2021" name="Curr. Genet.">
        <title>Genetic response to nitrogen starvation in the aggressive Eucalyptus foliar pathogen Teratosphaeria destructans.</title>
        <authorList>
            <person name="Havenga M."/>
            <person name="Wingfield B.D."/>
            <person name="Wingfield M.J."/>
            <person name="Dreyer L.L."/>
            <person name="Roets F."/>
            <person name="Aylward J."/>
        </authorList>
    </citation>
    <scope>NUCLEOTIDE SEQUENCE [LARGE SCALE GENOMIC DNA]</scope>
    <source>
        <strain evidence="2">CMW44962</strain>
    </source>
</reference>
<evidence type="ECO:0000256" key="1">
    <source>
        <dbReference type="SAM" id="MobiDB-lite"/>
    </source>
</evidence>
<dbReference type="InterPro" id="IPR034444">
    <property type="entry name" value="Nuo17.8"/>
</dbReference>
<dbReference type="PANTHER" id="PTHR42100:SF1">
    <property type="entry name" value="OXIDOREDUCTASE 178 KDA SUBUNIT, PUTATIVE (AFU_ORTHOLOGUE AFUA_8G04320)-RELATED"/>
    <property type="match status" value="1"/>
</dbReference>
<feature type="compositionally biased region" description="Basic and acidic residues" evidence="1">
    <location>
        <begin position="32"/>
        <end position="41"/>
    </location>
</feature>
<organism evidence="2 3">
    <name type="scientific">Teratosphaeria destructans</name>
    <dbReference type="NCBI Taxonomy" id="418781"/>
    <lineage>
        <taxon>Eukaryota</taxon>
        <taxon>Fungi</taxon>
        <taxon>Dikarya</taxon>
        <taxon>Ascomycota</taxon>
        <taxon>Pezizomycotina</taxon>
        <taxon>Dothideomycetes</taxon>
        <taxon>Dothideomycetidae</taxon>
        <taxon>Mycosphaerellales</taxon>
        <taxon>Teratosphaeriaceae</taxon>
        <taxon>Teratosphaeria</taxon>
    </lineage>
</organism>
<dbReference type="PANTHER" id="PTHR42100">
    <property type="entry name" value="OXIDOREDUCTASE 178 KDA SUBUNIT, PUTATIVE (AFU_ORTHOLOGUE AFUA_8G04320)-RELATED"/>
    <property type="match status" value="1"/>
</dbReference>
<feature type="compositionally biased region" description="Polar residues" evidence="1">
    <location>
        <begin position="1"/>
        <end position="10"/>
    </location>
</feature>